<evidence type="ECO:0000313" key="2">
    <source>
        <dbReference type="Proteomes" id="UP000790377"/>
    </source>
</evidence>
<dbReference type="EMBL" id="MU267687">
    <property type="protein sequence ID" value="KAH7911181.1"/>
    <property type="molecule type" value="Genomic_DNA"/>
</dbReference>
<organism evidence="1 2">
    <name type="scientific">Hygrophoropsis aurantiaca</name>
    <dbReference type="NCBI Taxonomy" id="72124"/>
    <lineage>
        <taxon>Eukaryota</taxon>
        <taxon>Fungi</taxon>
        <taxon>Dikarya</taxon>
        <taxon>Basidiomycota</taxon>
        <taxon>Agaricomycotina</taxon>
        <taxon>Agaricomycetes</taxon>
        <taxon>Agaricomycetidae</taxon>
        <taxon>Boletales</taxon>
        <taxon>Coniophorineae</taxon>
        <taxon>Hygrophoropsidaceae</taxon>
        <taxon>Hygrophoropsis</taxon>
    </lineage>
</organism>
<dbReference type="Proteomes" id="UP000790377">
    <property type="component" value="Unassembled WGS sequence"/>
</dbReference>
<protein>
    <submittedName>
        <fullName evidence="1">Uncharacterized protein</fullName>
    </submittedName>
</protein>
<accession>A0ACB8ACF2</accession>
<gene>
    <name evidence="1" type="ORF">BJ138DRAFT_955419</name>
</gene>
<reference evidence="1" key="1">
    <citation type="journal article" date="2021" name="New Phytol.">
        <title>Evolutionary innovations through gain and loss of genes in the ectomycorrhizal Boletales.</title>
        <authorList>
            <person name="Wu G."/>
            <person name="Miyauchi S."/>
            <person name="Morin E."/>
            <person name="Kuo A."/>
            <person name="Drula E."/>
            <person name="Varga T."/>
            <person name="Kohler A."/>
            <person name="Feng B."/>
            <person name="Cao Y."/>
            <person name="Lipzen A."/>
            <person name="Daum C."/>
            <person name="Hundley H."/>
            <person name="Pangilinan J."/>
            <person name="Johnson J."/>
            <person name="Barry K."/>
            <person name="LaButti K."/>
            <person name="Ng V."/>
            <person name="Ahrendt S."/>
            <person name="Min B."/>
            <person name="Choi I.G."/>
            <person name="Park H."/>
            <person name="Plett J.M."/>
            <person name="Magnuson J."/>
            <person name="Spatafora J.W."/>
            <person name="Nagy L.G."/>
            <person name="Henrissat B."/>
            <person name="Grigoriev I.V."/>
            <person name="Yang Z.L."/>
            <person name="Xu J."/>
            <person name="Martin F.M."/>
        </authorList>
    </citation>
    <scope>NUCLEOTIDE SEQUENCE</scope>
    <source>
        <strain evidence="1">ATCC 28755</strain>
    </source>
</reference>
<name>A0ACB8ACF2_9AGAM</name>
<sequence>MSDPVPLPILSAPIAVSSTIPESPCIKILDFLGVQDFIDPNIYGFRHTSETQYLLYRSQATNHTLQIWDMNSFELVSVVDAQILPTRVRSWTLTNDRNALVIAFCSIDTCTIKWYDLHSRKFVRTLELPGNNKEYEIEESMLITYDGRKLIRVFDSEIRIFDLRTGIMLRSTAAHDLAKGYFTEIVGSYPNLDRHEILTYATNEVAAVWRASDDSFELVTGPFRLGVHSISGRTSIRFTGDRIIYENPDGGLTIGYFENGQFQVEVQHSSPQAQFPRNYSLSSDCQMFAVRYPGSGTMFVIRNAYSGNIIAGPLPYDDEIWQWGFSPDGKHFTTSSRSRIRVWDVEAAIEQYRIANAPLANSSLPKEKETLNFRSTGQFQHDGPRRRSSSSDHSLLSLPATSEPERSTAPPADNVVASEVLSIFYGRQRERRNQIDFDSLLDVRLITSSRLSLSTESESEFAHLSASCYRCPGSPSRARTLFSRS</sequence>
<proteinExistence type="predicted"/>
<evidence type="ECO:0000313" key="1">
    <source>
        <dbReference type="EMBL" id="KAH7911181.1"/>
    </source>
</evidence>
<comment type="caution">
    <text evidence="1">The sequence shown here is derived from an EMBL/GenBank/DDBJ whole genome shotgun (WGS) entry which is preliminary data.</text>
</comment>
<keyword evidence="2" id="KW-1185">Reference proteome</keyword>